<name>A0A2T5I7M5_9PROT</name>
<gene>
    <name evidence="3" type="ORF">C8R21_12241</name>
</gene>
<feature type="transmembrane region" description="Helical" evidence="1">
    <location>
        <begin position="12"/>
        <end position="34"/>
    </location>
</feature>
<dbReference type="EMBL" id="QAOK01000022">
    <property type="protein sequence ID" value="PTQ79836.1"/>
    <property type="molecule type" value="Genomic_DNA"/>
</dbReference>
<evidence type="ECO:0000313" key="4">
    <source>
        <dbReference type="Proteomes" id="UP000244152"/>
    </source>
</evidence>
<evidence type="ECO:0000313" key="3">
    <source>
        <dbReference type="EMBL" id="PTQ79836.1"/>
    </source>
</evidence>
<organism evidence="3 4">
    <name type="scientific">Nitrosospira multiformis</name>
    <dbReference type="NCBI Taxonomy" id="1231"/>
    <lineage>
        <taxon>Bacteria</taxon>
        <taxon>Pseudomonadati</taxon>
        <taxon>Pseudomonadota</taxon>
        <taxon>Betaproteobacteria</taxon>
        <taxon>Nitrosomonadales</taxon>
        <taxon>Nitrosomonadaceae</taxon>
        <taxon>Nitrosospira</taxon>
    </lineage>
</organism>
<dbReference type="AlphaFoldDB" id="A0A2T5I7M5"/>
<dbReference type="NCBIfam" id="TIGR02595">
    <property type="entry name" value="PEP_CTERM"/>
    <property type="match status" value="1"/>
</dbReference>
<sequence>MKNQKQKAIAQVTRAVVNGGLFAGCLSFSFVAYADINFQFVYKDAPGTGFLDPVNGSGRQAALNTAATEFSRMFGSHFTNSGTIMLEATATNSPQGDTLASAGSEYVDRGVAGFNLDEVVREKLQTGIDPNGSKPDGSLDINFGNNWELGFNAPVSSERYDFYSTMFHEFTHTLGFSSSIGQFGDPLLGTRHAGSWNTFDSHIVDKNGTPVIDPTTFAINETVWDAGSVGDGSPAGGLFFDGTNAVAANGGNPVGLYTPSPWEEGSSVSHLDDNNSAYAGMMMLAASDTGPYARDYSALEIGILHDIGYTVTAVPEPETYAMMLAGLGFLGWVTRRKKRHDQ</sequence>
<dbReference type="PROSITE" id="PS51257">
    <property type="entry name" value="PROKAR_LIPOPROTEIN"/>
    <property type="match status" value="1"/>
</dbReference>
<evidence type="ECO:0000259" key="2">
    <source>
        <dbReference type="Pfam" id="PF07589"/>
    </source>
</evidence>
<accession>A0A2T5I7M5</accession>
<reference evidence="3 4" key="1">
    <citation type="submission" date="2018-04" db="EMBL/GenBank/DDBJ databases">
        <title>Active sludge and wastewater microbial communities from Klosterneuburg, Austria.</title>
        <authorList>
            <person name="Wagner M."/>
        </authorList>
    </citation>
    <scope>NUCLEOTIDE SEQUENCE [LARGE SCALE GENOMIC DNA]</scope>
    <source>
        <strain evidence="3 4">Nl12</strain>
    </source>
</reference>
<keyword evidence="1" id="KW-0472">Membrane</keyword>
<keyword evidence="1" id="KW-0812">Transmembrane</keyword>
<evidence type="ECO:0000256" key="1">
    <source>
        <dbReference type="SAM" id="Phobius"/>
    </source>
</evidence>
<protein>
    <submittedName>
        <fullName evidence="3">Putative secreted protein with PEP-CTERM sorting signal</fullName>
    </submittedName>
</protein>
<keyword evidence="1" id="KW-1133">Transmembrane helix</keyword>
<dbReference type="Proteomes" id="UP000244152">
    <property type="component" value="Unassembled WGS sequence"/>
</dbReference>
<proteinExistence type="predicted"/>
<dbReference type="RefSeq" id="WP_107762820.1">
    <property type="nucleotide sequence ID" value="NZ_QAOK01000022.1"/>
</dbReference>
<comment type="caution">
    <text evidence="3">The sequence shown here is derived from an EMBL/GenBank/DDBJ whole genome shotgun (WGS) entry which is preliminary data.</text>
</comment>
<dbReference type="InterPro" id="IPR013424">
    <property type="entry name" value="Ice-binding_C"/>
</dbReference>
<feature type="domain" description="Ice-binding protein C-terminal" evidence="2">
    <location>
        <begin position="313"/>
        <end position="337"/>
    </location>
</feature>
<dbReference type="Pfam" id="PF07589">
    <property type="entry name" value="PEP-CTERM"/>
    <property type="match status" value="1"/>
</dbReference>